<dbReference type="InterPro" id="IPR058881">
    <property type="entry name" value="PglZ_2nd"/>
</dbReference>
<dbReference type="KEGG" id="erz:ER308_02305"/>
<evidence type="ECO:0000259" key="2">
    <source>
        <dbReference type="Pfam" id="PF25861"/>
    </source>
</evidence>
<dbReference type="Pfam" id="PF25863">
    <property type="entry name" value="PglZ_C"/>
    <property type="match status" value="1"/>
</dbReference>
<protein>
    <submittedName>
        <fullName evidence="5">BREX-2 system phosphatase PglZ</fullName>
    </submittedName>
</protein>
<dbReference type="InterPro" id="IPR047992">
    <property type="entry name" value="BREX_PglZ"/>
</dbReference>
<evidence type="ECO:0000259" key="3">
    <source>
        <dbReference type="Pfam" id="PF25862"/>
    </source>
</evidence>
<dbReference type="EMBL" id="CP036402">
    <property type="protein sequence ID" value="QBI18515.1"/>
    <property type="molecule type" value="Genomic_DNA"/>
</dbReference>
<reference evidence="5 6" key="1">
    <citation type="submission" date="2019-01" db="EMBL/GenBank/DDBJ databases">
        <title>Egibacter rhizosphaerae EGI 80759T.</title>
        <authorList>
            <person name="Chen D.-D."/>
            <person name="Tian Y."/>
            <person name="Jiao J.-Y."/>
            <person name="Zhang X.-T."/>
            <person name="Zhang Y.-G."/>
            <person name="Zhang Y."/>
            <person name="Xiao M."/>
            <person name="Shu W.-S."/>
            <person name="Li W.-J."/>
        </authorList>
    </citation>
    <scope>NUCLEOTIDE SEQUENCE [LARGE SCALE GENOMIC DNA]</scope>
    <source>
        <strain evidence="5 6">EGI 80759</strain>
    </source>
</reference>
<feature type="region of interest" description="Disordered" evidence="1">
    <location>
        <begin position="757"/>
        <end position="814"/>
    </location>
</feature>
<feature type="domain" description="Alkaline phosphatase-like protein PglZ N-terminal" evidence="3">
    <location>
        <begin position="6"/>
        <end position="106"/>
    </location>
</feature>
<feature type="domain" description="Alkaline phosphatase-like protein PglZ C-terminal" evidence="4">
    <location>
        <begin position="820"/>
        <end position="919"/>
    </location>
</feature>
<name>A0A411YBG2_9ACTN</name>
<feature type="compositionally biased region" description="Low complexity" evidence="1">
    <location>
        <begin position="805"/>
        <end position="814"/>
    </location>
</feature>
<evidence type="ECO:0000259" key="4">
    <source>
        <dbReference type="Pfam" id="PF25863"/>
    </source>
</evidence>
<evidence type="ECO:0000256" key="1">
    <source>
        <dbReference type="SAM" id="MobiDB-lite"/>
    </source>
</evidence>
<organism evidence="5 6">
    <name type="scientific">Egibacter rhizosphaerae</name>
    <dbReference type="NCBI Taxonomy" id="1670831"/>
    <lineage>
        <taxon>Bacteria</taxon>
        <taxon>Bacillati</taxon>
        <taxon>Actinomycetota</taxon>
        <taxon>Nitriliruptoria</taxon>
        <taxon>Egibacterales</taxon>
        <taxon>Egibacteraceae</taxon>
        <taxon>Egibacter</taxon>
    </lineage>
</organism>
<gene>
    <name evidence="5" type="primary">pglZ</name>
    <name evidence="5" type="ORF">ER308_02305</name>
</gene>
<feature type="region of interest" description="Disordered" evidence="1">
    <location>
        <begin position="655"/>
        <end position="676"/>
    </location>
</feature>
<dbReference type="InterPro" id="IPR058880">
    <property type="entry name" value="PglZ_N"/>
</dbReference>
<sequence>MGEAVAVSQRPVDESQVRAIAAQIGERDRRMVAVAGAPTWEGPERLETDAGTVRVLAAPSTLAVRAALVAHRAAGDHELLVVVTDRDERELGEEVVAELWDHRVVRPYGWEACKRLFRAEMLDGQLADDRWLVDLLVDHAPPRGYPPVAKGVLDADTAWRAFCRHGLGLRVDRPSTLDLLRWAEAGEGTKTLGRLSDDDRARVIDRLVRETDPGALPILRLAADGRGPRAVGLGLLAGVLWSPEAVGEAAATARGRFTERQEVLQGPDPERRARGWARAAEALARERLADADPNVPALLADVEHQLDQLGASALVGVSDLLPGALAARLATVGTAITETLDGHGTVEAALRALGRVQAHVRADEDPQAARATHAVRLAARAQGPATSSEAADLADAARRWIDDGAWVDEARAAIAEGATVPELASALSALLARIDAEREPEDRAFAAQLADWSRVEPLGAQGLLPIERVLDDVVAPLAAQRPTLVLVVDGLDHPTAHRLLGDIEREGWAAQEPADAPWPAVVSALPSITYASRASLLSGRLVAGEQNVERDNFAAHAALRKAGGEPRLFHKRDLKPEEGRLGEEVRDAITDVSRRVVGVVVNGVDDHLDKGGQLQLVEGLHGVRPLAWLLQAAAEAGRVVVVTSDHGHIRARRTKTRVTDGGGERWRPATSEPNDDEVAVAGPRVLRGEGEVVLPATDAIRYTPADKLGYHGGATPQEVLCPLAVFAPASAELDGYAHVAVTQPPWWWDVRPDAAARSEPDVEAAAPAAPAPAAPAPPSTDPDGGLRLFDDEETASAEPQETSGEAEAAGAAARGGVAGQPAWVTELLASPLLAEQRARAGRAALSDDDLAAFLAVLARHGDVATAGVLQRETGVKGVRLRSKLQALRRTLSVDAYDVVRVDTDGTVRLNRQLLAEQFQLEQA</sequence>
<evidence type="ECO:0000313" key="6">
    <source>
        <dbReference type="Proteomes" id="UP000291469"/>
    </source>
</evidence>
<keyword evidence="6" id="KW-1185">Reference proteome</keyword>
<dbReference type="Pfam" id="PF08665">
    <property type="entry name" value="PglZ"/>
    <property type="match status" value="1"/>
</dbReference>
<dbReference type="InterPro" id="IPR058882">
    <property type="entry name" value="PglZ_C"/>
</dbReference>
<dbReference type="OrthoDB" id="6725302at2"/>
<dbReference type="Pfam" id="PF25862">
    <property type="entry name" value="PglZ_1st"/>
    <property type="match status" value="1"/>
</dbReference>
<feature type="domain" description="Alkaline phosphatase-like protein PglZ second" evidence="2">
    <location>
        <begin position="178"/>
        <end position="319"/>
    </location>
</feature>
<dbReference type="AlphaFoldDB" id="A0A411YBG2"/>
<feature type="compositionally biased region" description="Pro residues" evidence="1">
    <location>
        <begin position="769"/>
        <end position="780"/>
    </location>
</feature>
<accession>A0A411YBG2</accession>
<dbReference type="NCBIfam" id="NF033446">
    <property type="entry name" value="BREX_PglZ_2"/>
    <property type="match status" value="1"/>
</dbReference>
<dbReference type="Pfam" id="PF25861">
    <property type="entry name" value="PglZ_2nd"/>
    <property type="match status" value="1"/>
</dbReference>
<evidence type="ECO:0000313" key="5">
    <source>
        <dbReference type="EMBL" id="QBI18515.1"/>
    </source>
</evidence>
<dbReference type="Proteomes" id="UP000291469">
    <property type="component" value="Chromosome"/>
</dbReference>
<proteinExistence type="predicted"/>